<dbReference type="AlphaFoldDB" id="A0A166J778"/>
<evidence type="ECO:0000313" key="2">
    <source>
        <dbReference type="EMBL" id="KZP20565.1"/>
    </source>
</evidence>
<feature type="compositionally biased region" description="Gly residues" evidence="1">
    <location>
        <begin position="39"/>
        <end position="50"/>
    </location>
</feature>
<reference evidence="2 3" key="1">
    <citation type="journal article" date="2016" name="Mol. Biol. Evol.">
        <title>Comparative Genomics of Early-Diverging Mushroom-Forming Fungi Provides Insights into the Origins of Lignocellulose Decay Capabilities.</title>
        <authorList>
            <person name="Nagy L.G."/>
            <person name="Riley R."/>
            <person name="Tritt A."/>
            <person name="Adam C."/>
            <person name="Daum C."/>
            <person name="Floudas D."/>
            <person name="Sun H."/>
            <person name="Yadav J.S."/>
            <person name="Pangilinan J."/>
            <person name="Larsson K.H."/>
            <person name="Matsuura K."/>
            <person name="Barry K."/>
            <person name="Labutti K."/>
            <person name="Kuo R."/>
            <person name="Ohm R.A."/>
            <person name="Bhattacharya S.S."/>
            <person name="Shirouzu T."/>
            <person name="Yoshinaga Y."/>
            <person name="Martin F.M."/>
            <person name="Grigoriev I.V."/>
            <person name="Hibbett D.S."/>
        </authorList>
    </citation>
    <scope>NUCLEOTIDE SEQUENCE [LARGE SCALE GENOMIC DNA]</scope>
    <source>
        <strain evidence="2 3">CBS 109695</strain>
    </source>
</reference>
<dbReference type="Proteomes" id="UP000076532">
    <property type="component" value="Unassembled WGS sequence"/>
</dbReference>
<keyword evidence="3" id="KW-1185">Reference proteome</keyword>
<sequence length="276" mass="28717">MSASVTSSATPTTAASTASIPTSAPSATQSTASATSTSSGGGGGGSSGLGGSSSLYRVSGAIVIRSYVLRRRHQAIVEEAIRNGTWVPPPFASGRRGGRRDVGEKPKMWDAWVGKDREVMDVDSDAGHGASIGGWGDLLPISATYLNQRPSRSRTTTAESTSARGHASPYRRTRNFFPWRSEHARADATPSEPPSPTTPAAATPAASALNLPTATTPIPPTLRLTVLIAMPAPPIQHQHQSHLDDEEGPPVVELGVVDVSVHTPAETVEMPETTIA</sequence>
<protein>
    <submittedName>
        <fullName evidence="2">Uncharacterized protein</fullName>
    </submittedName>
</protein>
<feature type="region of interest" description="Disordered" evidence="1">
    <location>
        <begin position="147"/>
        <end position="170"/>
    </location>
</feature>
<name>A0A166J778_9AGAM</name>
<gene>
    <name evidence="2" type="ORF">FIBSPDRAFT_891880</name>
</gene>
<evidence type="ECO:0000313" key="3">
    <source>
        <dbReference type="Proteomes" id="UP000076532"/>
    </source>
</evidence>
<accession>A0A166J778</accession>
<proteinExistence type="predicted"/>
<dbReference type="EMBL" id="KV417554">
    <property type="protein sequence ID" value="KZP20565.1"/>
    <property type="molecule type" value="Genomic_DNA"/>
</dbReference>
<feature type="region of interest" description="Disordered" evidence="1">
    <location>
        <begin position="1"/>
        <end position="50"/>
    </location>
</feature>
<feature type="compositionally biased region" description="Low complexity" evidence="1">
    <location>
        <begin position="149"/>
        <end position="164"/>
    </location>
</feature>
<evidence type="ECO:0000256" key="1">
    <source>
        <dbReference type="SAM" id="MobiDB-lite"/>
    </source>
</evidence>
<feature type="region of interest" description="Disordered" evidence="1">
    <location>
        <begin position="183"/>
        <end position="216"/>
    </location>
</feature>
<organism evidence="2 3">
    <name type="scientific">Athelia psychrophila</name>
    <dbReference type="NCBI Taxonomy" id="1759441"/>
    <lineage>
        <taxon>Eukaryota</taxon>
        <taxon>Fungi</taxon>
        <taxon>Dikarya</taxon>
        <taxon>Basidiomycota</taxon>
        <taxon>Agaricomycotina</taxon>
        <taxon>Agaricomycetes</taxon>
        <taxon>Agaricomycetidae</taxon>
        <taxon>Atheliales</taxon>
        <taxon>Atheliaceae</taxon>
        <taxon>Athelia</taxon>
    </lineage>
</organism>
<feature type="compositionally biased region" description="Low complexity" evidence="1">
    <location>
        <begin position="1"/>
        <end position="38"/>
    </location>
</feature>
<dbReference type="OrthoDB" id="2683906at2759"/>
<feature type="compositionally biased region" description="Low complexity" evidence="1">
    <location>
        <begin position="198"/>
        <end position="216"/>
    </location>
</feature>